<feature type="transmembrane region" description="Helical" evidence="5">
    <location>
        <begin position="421"/>
        <end position="441"/>
    </location>
</feature>
<dbReference type="Pfam" id="PF07690">
    <property type="entry name" value="MFS_1"/>
    <property type="match status" value="1"/>
</dbReference>
<feature type="transmembrane region" description="Helical" evidence="5">
    <location>
        <begin position="154"/>
        <end position="175"/>
    </location>
</feature>
<evidence type="ECO:0000256" key="4">
    <source>
        <dbReference type="ARBA" id="ARBA00023136"/>
    </source>
</evidence>
<feature type="transmembrane region" description="Helical" evidence="5">
    <location>
        <begin position="303"/>
        <end position="324"/>
    </location>
</feature>
<comment type="caution">
    <text evidence="7">The sequence shown here is derived from an EMBL/GenBank/DDBJ whole genome shotgun (WGS) entry which is preliminary data.</text>
</comment>
<keyword evidence="4 5" id="KW-0472">Membrane</keyword>
<evidence type="ECO:0000259" key="6">
    <source>
        <dbReference type="PROSITE" id="PS50850"/>
    </source>
</evidence>
<evidence type="ECO:0000313" key="8">
    <source>
        <dbReference type="Proteomes" id="UP001410795"/>
    </source>
</evidence>
<feature type="transmembrane region" description="Helical" evidence="5">
    <location>
        <begin position="262"/>
        <end position="283"/>
    </location>
</feature>
<evidence type="ECO:0000313" key="7">
    <source>
        <dbReference type="EMBL" id="GAA3667940.1"/>
    </source>
</evidence>
<dbReference type="EMBL" id="BAAAYV010000025">
    <property type="protein sequence ID" value="GAA3667940.1"/>
    <property type="molecule type" value="Genomic_DNA"/>
</dbReference>
<dbReference type="RefSeq" id="WP_221858144.1">
    <property type="nucleotide sequence ID" value="NZ_BAAAYV010000025.1"/>
</dbReference>
<feature type="transmembrane region" description="Helical" evidence="5">
    <location>
        <begin position="331"/>
        <end position="349"/>
    </location>
</feature>
<proteinExistence type="predicted"/>
<dbReference type="PROSITE" id="PS00217">
    <property type="entry name" value="SUGAR_TRANSPORT_2"/>
    <property type="match status" value="1"/>
</dbReference>
<feature type="transmembrane region" description="Helical" evidence="5">
    <location>
        <begin position="94"/>
        <end position="114"/>
    </location>
</feature>
<keyword evidence="2 5" id="KW-0812">Transmembrane</keyword>
<name>A0ABP7BT81_9MICO</name>
<dbReference type="InterPro" id="IPR011701">
    <property type="entry name" value="MFS"/>
</dbReference>
<evidence type="ECO:0000256" key="3">
    <source>
        <dbReference type="ARBA" id="ARBA00022989"/>
    </source>
</evidence>
<keyword evidence="3 5" id="KW-1133">Transmembrane helix</keyword>
<dbReference type="PANTHER" id="PTHR23508">
    <property type="entry name" value="CARBOXYLIC ACID TRANSPORTER PROTEIN HOMOLOG"/>
    <property type="match status" value="1"/>
</dbReference>
<evidence type="ECO:0000256" key="2">
    <source>
        <dbReference type="ARBA" id="ARBA00022692"/>
    </source>
</evidence>
<protein>
    <submittedName>
        <fullName evidence="7">Aromatic acid/H+ symport family MFS transporter</fullName>
    </submittedName>
</protein>
<gene>
    <name evidence="7" type="ORF">GCM10022202_32520</name>
</gene>
<dbReference type="InterPro" id="IPR036259">
    <property type="entry name" value="MFS_trans_sf"/>
</dbReference>
<feature type="transmembrane region" description="Helical" evidence="5">
    <location>
        <begin position="120"/>
        <end position="142"/>
    </location>
</feature>
<evidence type="ECO:0000256" key="1">
    <source>
        <dbReference type="ARBA" id="ARBA00004651"/>
    </source>
</evidence>
<dbReference type="Gene3D" id="1.20.1250.20">
    <property type="entry name" value="MFS general substrate transporter like domains"/>
    <property type="match status" value="1"/>
</dbReference>
<sequence length="449" mass="45829">MTKTDSTAPALDLRDHLEQAPMSPYQWAIVAAAVLLNALDGFDVAAMSFVSARVEQEFGLSGTVLGVVISATLVGMALGSVLIGRVADVIGRRITVLGSVALATAGMYLAATAQDVVQLGVWRVLTGLGVGGILTSITVITAEFSSRRWRGLAIGIYTAGYGVGATLGGIAAVGLQEGLGWRGVFLAGAVASTVLLAALLFVLPESVHFLRLRGGRRAGAALRRIARLVGFDPERAEPAAAVAGEKPASARPGLGGLLSREVLASTLLLWASFFTVMFAFYFVNSWTPRLMVEAGMTVDQGVVVGMALAIGGAVGSVLYGALAARLPRERLLLVFLLLSAAAIVVFVLSTAVLALAFGLGVVVGLLVNGCIAGLYTVAPTRYGTDVRATGVGAALGVGRAGAILAPIAAGALLEAGWTNVALYSSTAALLVVGAAAILLLARRPAPEAR</sequence>
<dbReference type="Proteomes" id="UP001410795">
    <property type="component" value="Unassembled WGS sequence"/>
</dbReference>
<dbReference type="PROSITE" id="PS50850">
    <property type="entry name" value="MFS"/>
    <property type="match status" value="1"/>
</dbReference>
<feature type="transmembrane region" description="Helical" evidence="5">
    <location>
        <begin position="27"/>
        <end position="52"/>
    </location>
</feature>
<feature type="transmembrane region" description="Helical" evidence="5">
    <location>
        <begin position="355"/>
        <end position="378"/>
    </location>
</feature>
<reference evidence="8" key="1">
    <citation type="journal article" date="2019" name="Int. J. Syst. Evol. Microbiol.">
        <title>The Global Catalogue of Microorganisms (GCM) 10K type strain sequencing project: providing services to taxonomists for standard genome sequencing and annotation.</title>
        <authorList>
            <consortium name="The Broad Institute Genomics Platform"/>
            <consortium name="The Broad Institute Genome Sequencing Center for Infectious Disease"/>
            <person name="Wu L."/>
            <person name="Ma J."/>
        </authorList>
    </citation>
    <scope>NUCLEOTIDE SEQUENCE [LARGE SCALE GENOMIC DNA]</scope>
    <source>
        <strain evidence="8">JCM 16546</strain>
    </source>
</reference>
<comment type="subcellular location">
    <subcellularLocation>
        <location evidence="1">Cell membrane</location>
        <topology evidence="1">Multi-pass membrane protein</topology>
    </subcellularLocation>
</comment>
<feature type="transmembrane region" description="Helical" evidence="5">
    <location>
        <begin position="390"/>
        <end position="409"/>
    </location>
</feature>
<accession>A0ABP7BT81</accession>
<organism evidence="7 8">
    <name type="scientific">Microbacterium marinilacus</name>
    <dbReference type="NCBI Taxonomy" id="415209"/>
    <lineage>
        <taxon>Bacteria</taxon>
        <taxon>Bacillati</taxon>
        <taxon>Actinomycetota</taxon>
        <taxon>Actinomycetes</taxon>
        <taxon>Micrococcales</taxon>
        <taxon>Microbacteriaceae</taxon>
        <taxon>Microbacterium</taxon>
    </lineage>
</organism>
<dbReference type="InterPro" id="IPR020846">
    <property type="entry name" value="MFS_dom"/>
</dbReference>
<dbReference type="InterPro" id="IPR005829">
    <property type="entry name" value="Sugar_transporter_CS"/>
</dbReference>
<feature type="transmembrane region" description="Helical" evidence="5">
    <location>
        <begin position="181"/>
        <end position="203"/>
    </location>
</feature>
<evidence type="ECO:0000256" key="5">
    <source>
        <dbReference type="SAM" id="Phobius"/>
    </source>
</evidence>
<keyword evidence="8" id="KW-1185">Reference proteome</keyword>
<dbReference type="PANTHER" id="PTHR23508:SF10">
    <property type="entry name" value="CARBOXYLIC ACID TRANSPORTER PROTEIN HOMOLOG"/>
    <property type="match status" value="1"/>
</dbReference>
<feature type="domain" description="Major facilitator superfamily (MFS) profile" evidence="6">
    <location>
        <begin position="29"/>
        <end position="445"/>
    </location>
</feature>
<dbReference type="SUPFAM" id="SSF103473">
    <property type="entry name" value="MFS general substrate transporter"/>
    <property type="match status" value="1"/>
</dbReference>
<feature type="transmembrane region" description="Helical" evidence="5">
    <location>
        <begin position="58"/>
        <end position="82"/>
    </location>
</feature>
<dbReference type="PROSITE" id="PS00216">
    <property type="entry name" value="SUGAR_TRANSPORT_1"/>
    <property type="match status" value="1"/>
</dbReference>